<dbReference type="InterPro" id="IPR026193">
    <property type="entry name" value="NDUFV3"/>
</dbReference>
<evidence type="ECO:0000313" key="2">
    <source>
        <dbReference type="Ensembl" id="ENSAMXP00005040587.1"/>
    </source>
</evidence>
<dbReference type="GO" id="GO:0045271">
    <property type="term" value="C:respiratory chain complex I"/>
    <property type="evidence" value="ECO:0007669"/>
    <property type="project" value="InterPro"/>
</dbReference>
<dbReference type="PANTHER" id="PTHR17117">
    <property type="entry name" value="NADH-UBIQUINONE OXIDOREDUCTASE"/>
    <property type="match status" value="1"/>
</dbReference>
<name>A0A8B9KV22_ASTMX</name>
<dbReference type="Proteomes" id="UP000694621">
    <property type="component" value="Unplaced"/>
</dbReference>
<dbReference type="AlphaFoldDB" id="A0A8B9KV22"/>
<feature type="region of interest" description="Disordered" evidence="1">
    <location>
        <begin position="79"/>
        <end position="111"/>
    </location>
</feature>
<dbReference type="GO" id="GO:0042775">
    <property type="term" value="P:mitochondrial ATP synthesis coupled electron transport"/>
    <property type="evidence" value="ECO:0007669"/>
    <property type="project" value="TreeGrafter"/>
</dbReference>
<dbReference type="PANTHER" id="PTHR17117:SF3">
    <property type="entry name" value="NADH DEHYDROGENASE [UBIQUINONE] FLAVOPROTEIN 3, MITOCHONDRIAL"/>
    <property type="match status" value="1"/>
</dbReference>
<protein>
    <recommendedName>
        <fullName evidence="4">NADH dehydrogenase [ubiquinone] flavoprotein 3, mitochondrial</fullName>
    </recommendedName>
</protein>
<evidence type="ECO:0000313" key="3">
    <source>
        <dbReference type="Proteomes" id="UP000694621"/>
    </source>
</evidence>
<evidence type="ECO:0000256" key="1">
    <source>
        <dbReference type="SAM" id="MobiDB-lite"/>
    </source>
</evidence>
<dbReference type="Ensembl" id="ENSAMXT00005044191.1">
    <property type="protein sequence ID" value="ENSAMXP00005040587.1"/>
    <property type="gene ID" value="ENSAMXG00005019045.1"/>
</dbReference>
<evidence type="ECO:0008006" key="4">
    <source>
        <dbReference type="Google" id="ProtNLM"/>
    </source>
</evidence>
<organism evidence="2 3">
    <name type="scientific">Astyanax mexicanus</name>
    <name type="common">Blind cave fish</name>
    <name type="synonym">Astyanax fasciatus mexicanus</name>
    <dbReference type="NCBI Taxonomy" id="7994"/>
    <lineage>
        <taxon>Eukaryota</taxon>
        <taxon>Metazoa</taxon>
        <taxon>Chordata</taxon>
        <taxon>Craniata</taxon>
        <taxon>Vertebrata</taxon>
        <taxon>Euteleostomi</taxon>
        <taxon>Actinopterygii</taxon>
        <taxon>Neopterygii</taxon>
        <taxon>Teleostei</taxon>
        <taxon>Ostariophysi</taxon>
        <taxon>Characiformes</taxon>
        <taxon>Characoidei</taxon>
        <taxon>Acestrorhamphidae</taxon>
        <taxon>Acestrorhamphinae</taxon>
        <taxon>Astyanax</taxon>
    </lineage>
</organism>
<reference evidence="2" key="1">
    <citation type="submission" date="2025-08" db="UniProtKB">
        <authorList>
            <consortium name="Ensembl"/>
        </authorList>
    </citation>
    <scope>IDENTIFICATION</scope>
</reference>
<dbReference type="GO" id="GO:0005739">
    <property type="term" value="C:mitochondrion"/>
    <property type="evidence" value="ECO:0007669"/>
    <property type="project" value="InterPro"/>
</dbReference>
<accession>A0A8B9KV22</accession>
<feature type="compositionally biased region" description="Pro residues" evidence="1">
    <location>
        <begin position="92"/>
        <end position="103"/>
    </location>
</feature>
<proteinExistence type="predicted"/>
<dbReference type="Pfam" id="PF15880">
    <property type="entry name" value="NDUFV3"/>
    <property type="match status" value="1"/>
</dbReference>
<sequence>MCLLTKLINVLYLQTEIRNLLSAARFLRRCNNSSTTDMATSLLRLGRLGSLKCLQQGSWGALRTPLTAALCTKTEELKKPAKKAKAASKKPAPAPAPAAAPEPEPFDNTSYKNLQHHSYNIYTFVDMDVEMAKHRLPQPSSGRPSPRH</sequence>